<evidence type="ECO:0000256" key="1">
    <source>
        <dbReference type="SAM" id="MobiDB-lite"/>
    </source>
</evidence>
<keyword evidence="4" id="KW-1185">Reference proteome</keyword>
<sequence length="575" mass="62228">VSSTMRTARSRSSSLYFLGAGITPASLKRSEPSTKPGAVHTAALASHAGTAFDLTGYDRTHRYSYRSVAARGWAPTLTHSRACSRCLADDATWRLHWRLPLITTCTRHHTPLISHCPDCARPLRSGSGLLRTNTAGPTCANPTGNPASRCTTNLAHTPTHTVDAHVLTTQERINAALGIDETQPGTRLAPTAIDALGVWQPARDYLADLQALTVLLLHLADSHPGTPRPTDDPARHDGDLFDAAATDNTLSPTPGTTDPAAQTAAAATGAGPDAAPDLSWADQLRTSATPTPRRPPARGTRRWHLRPPADPQVLGRAIAAADNILAAPSIEQAARRFAPWAERTPPAPEGRLGWLSDHTRMTPNLSSIVITAHAPRRRLSRRLDHPASTGRLDHPGPLLPLPAIPQLIPADHYHAHLAALLDTSAETGRMYAALCLARAHPTVTTWRDAATALDLPADLGSRTARTAQQRTTTPPGNLHQALIRLAEDLDPTISWRIEEAHIRHLARAPHTWLPAWSRQRRPGLRPSSAPYVITWRWTHEANAAMTTSPAWTQPPTARQRAAYRQFAASFITNEP</sequence>
<feature type="domain" description="TniQ" evidence="2">
    <location>
        <begin position="58"/>
        <end position="112"/>
    </location>
</feature>
<evidence type="ECO:0000313" key="3">
    <source>
        <dbReference type="EMBL" id="MCG7323553.1"/>
    </source>
</evidence>
<reference evidence="3 4" key="1">
    <citation type="submission" date="2022-02" db="EMBL/GenBank/DDBJ databases">
        <title>Uncovering new skin microbiome diversity through culturing and metagenomics.</title>
        <authorList>
            <person name="Conlan S."/>
            <person name="Deming C."/>
            <person name="Nisc Comparative Sequencing Program N."/>
            <person name="Segre J.A."/>
        </authorList>
    </citation>
    <scope>NUCLEOTIDE SEQUENCE [LARGE SCALE GENOMIC DNA]</scope>
    <source>
        <strain evidence="3 4">ACRQZ</strain>
    </source>
</reference>
<feature type="compositionally biased region" description="Basic and acidic residues" evidence="1">
    <location>
        <begin position="229"/>
        <end position="239"/>
    </location>
</feature>
<feature type="non-terminal residue" evidence="3">
    <location>
        <position position="1"/>
    </location>
</feature>
<gene>
    <name evidence="3" type="ORF">MHL29_16885</name>
</gene>
<dbReference type="Proteomes" id="UP001521931">
    <property type="component" value="Unassembled WGS sequence"/>
</dbReference>
<feature type="compositionally biased region" description="Basic residues" evidence="1">
    <location>
        <begin position="295"/>
        <end position="305"/>
    </location>
</feature>
<organism evidence="3 4">
    <name type="scientific">Arsenicicoccus bolidensis</name>
    <dbReference type="NCBI Taxonomy" id="229480"/>
    <lineage>
        <taxon>Bacteria</taxon>
        <taxon>Bacillati</taxon>
        <taxon>Actinomycetota</taxon>
        <taxon>Actinomycetes</taxon>
        <taxon>Micrococcales</taxon>
        <taxon>Intrasporangiaceae</taxon>
        <taxon>Arsenicicoccus</taxon>
    </lineage>
</organism>
<proteinExistence type="predicted"/>
<dbReference type="InterPro" id="IPR009492">
    <property type="entry name" value="TniQ"/>
</dbReference>
<protein>
    <submittedName>
        <fullName evidence="3">TniQ family protein</fullName>
    </submittedName>
</protein>
<feature type="region of interest" description="Disordered" evidence="1">
    <location>
        <begin position="224"/>
        <end position="308"/>
    </location>
</feature>
<dbReference type="EMBL" id="JAKRCV010000084">
    <property type="protein sequence ID" value="MCG7323553.1"/>
    <property type="molecule type" value="Genomic_DNA"/>
</dbReference>
<evidence type="ECO:0000259" key="2">
    <source>
        <dbReference type="Pfam" id="PF06527"/>
    </source>
</evidence>
<evidence type="ECO:0000313" key="4">
    <source>
        <dbReference type="Proteomes" id="UP001521931"/>
    </source>
</evidence>
<comment type="caution">
    <text evidence="3">The sequence shown here is derived from an EMBL/GenBank/DDBJ whole genome shotgun (WGS) entry which is preliminary data.</text>
</comment>
<feature type="compositionally biased region" description="Low complexity" evidence="1">
    <location>
        <begin position="252"/>
        <end position="277"/>
    </location>
</feature>
<dbReference type="RefSeq" id="WP_239266323.1">
    <property type="nucleotide sequence ID" value="NZ_JAKRCV010000084.1"/>
</dbReference>
<accession>A0ABS9Q6Q3</accession>
<dbReference type="Pfam" id="PF06527">
    <property type="entry name" value="TniQ"/>
    <property type="match status" value="1"/>
</dbReference>
<name>A0ABS9Q6Q3_9MICO</name>